<dbReference type="Pfam" id="PF23411">
    <property type="entry name" value="Beta-prop_Vps41"/>
    <property type="match status" value="1"/>
</dbReference>
<dbReference type="EMBL" id="JANBTX010000011">
    <property type="protein sequence ID" value="KAJ2690495.1"/>
    <property type="molecule type" value="Genomic_DNA"/>
</dbReference>
<evidence type="ECO:0000259" key="5">
    <source>
        <dbReference type="PROSITE" id="PS50076"/>
    </source>
</evidence>
<dbReference type="InterPro" id="IPR000547">
    <property type="entry name" value="Clathrin_H-chain/VPS_repeat"/>
</dbReference>
<dbReference type="CDD" id="cd06257">
    <property type="entry name" value="DnaJ"/>
    <property type="match status" value="1"/>
</dbReference>
<feature type="domain" description="J" evidence="5">
    <location>
        <begin position="35"/>
        <end position="99"/>
    </location>
</feature>
<dbReference type="GO" id="GO:0034058">
    <property type="term" value="P:endosomal vesicle fusion"/>
    <property type="evidence" value="ECO:0007669"/>
    <property type="project" value="TreeGrafter"/>
</dbReference>
<dbReference type="InterPro" id="IPR045111">
    <property type="entry name" value="Vps41/Vps8"/>
</dbReference>
<feature type="region of interest" description="Disordered" evidence="4">
    <location>
        <begin position="224"/>
        <end position="249"/>
    </location>
</feature>
<dbReference type="PRINTS" id="PR00625">
    <property type="entry name" value="JDOMAIN"/>
</dbReference>
<dbReference type="InterPro" id="IPR001623">
    <property type="entry name" value="DnaJ_domain"/>
</dbReference>
<keyword evidence="1" id="KW-0813">Transport</keyword>
<dbReference type="InterPro" id="IPR011990">
    <property type="entry name" value="TPR-like_helical_dom_sf"/>
</dbReference>
<dbReference type="Gene3D" id="1.25.40.10">
    <property type="entry name" value="Tetratricopeptide repeat domain"/>
    <property type="match status" value="1"/>
</dbReference>
<dbReference type="PROSITE" id="PS50236">
    <property type="entry name" value="CHCR"/>
    <property type="match status" value="1"/>
</dbReference>
<dbReference type="CDD" id="cd16448">
    <property type="entry name" value="RING-H2"/>
    <property type="match status" value="1"/>
</dbReference>
<evidence type="ECO:0000256" key="4">
    <source>
        <dbReference type="SAM" id="MobiDB-lite"/>
    </source>
</evidence>
<dbReference type="PANTHER" id="PTHR12616">
    <property type="entry name" value="VACUOLAR PROTEIN SORTING VPS41"/>
    <property type="match status" value="1"/>
</dbReference>
<dbReference type="PANTHER" id="PTHR12616:SF1">
    <property type="entry name" value="VACUOLAR PROTEIN SORTING-ASSOCIATED PROTEIN 41 HOMOLOG"/>
    <property type="match status" value="1"/>
</dbReference>
<accession>A0A9W8L564</accession>
<keyword evidence="2" id="KW-0653">Protein transport</keyword>
<dbReference type="InterPro" id="IPR036869">
    <property type="entry name" value="J_dom_sf"/>
</dbReference>
<proteinExistence type="predicted"/>
<dbReference type="InterPro" id="IPR057780">
    <property type="entry name" value="Beta-prop_Vps41"/>
</dbReference>
<name>A0A9W8L564_9FUNG</name>
<evidence type="ECO:0000256" key="2">
    <source>
        <dbReference type="ARBA" id="ARBA00022927"/>
    </source>
</evidence>
<keyword evidence="7" id="KW-1185">Reference proteome</keyword>
<feature type="compositionally biased region" description="Acidic residues" evidence="4">
    <location>
        <begin position="239"/>
        <end position="249"/>
    </location>
</feature>
<dbReference type="GO" id="GO:0009267">
    <property type="term" value="P:cellular response to starvation"/>
    <property type="evidence" value="ECO:0007669"/>
    <property type="project" value="TreeGrafter"/>
</dbReference>
<dbReference type="GO" id="GO:0005770">
    <property type="term" value="C:late endosome"/>
    <property type="evidence" value="ECO:0007669"/>
    <property type="project" value="TreeGrafter"/>
</dbReference>
<dbReference type="AlphaFoldDB" id="A0A9W8L564"/>
<dbReference type="SUPFAM" id="SSF50978">
    <property type="entry name" value="WD40 repeat-like"/>
    <property type="match status" value="1"/>
</dbReference>
<dbReference type="OrthoDB" id="244107at2759"/>
<dbReference type="Gene3D" id="1.10.287.110">
    <property type="entry name" value="DnaJ domain"/>
    <property type="match status" value="1"/>
</dbReference>
<organism evidence="6 7">
    <name type="scientific">Coemansia spiralis</name>
    <dbReference type="NCBI Taxonomy" id="417178"/>
    <lineage>
        <taxon>Eukaryota</taxon>
        <taxon>Fungi</taxon>
        <taxon>Fungi incertae sedis</taxon>
        <taxon>Zoopagomycota</taxon>
        <taxon>Kickxellomycotina</taxon>
        <taxon>Kickxellomycetes</taxon>
        <taxon>Kickxellales</taxon>
        <taxon>Kickxellaceae</taxon>
        <taxon>Coemansia</taxon>
    </lineage>
</organism>
<feature type="repeat" description="CHCR" evidence="3">
    <location>
        <begin position="830"/>
        <end position="974"/>
    </location>
</feature>
<dbReference type="GO" id="GO:0016236">
    <property type="term" value="P:macroautophagy"/>
    <property type="evidence" value="ECO:0007669"/>
    <property type="project" value="TreeGrafter"/>
</dbReference>
<dbReference type="SUPFAM" id="SSF46565">
    <property type="entry name" value="Chaperone J-domain"/>
    <property type="match status" value="1"/>
</dbReference>
<comment type="caution">
    <text evidence="6">The sequence shown here is derived from an EMBL/GenBank/DDBJ whole genome shotgun (WGS) entry which is preliminary data.</text>
</comment>
<dbReference type="PROSITE" id="PS50076">
    <property type="entry name" value="DNAJ_2"/>
    <property type="match status" value="1"/>
</dbReference>
<dbReference type="InterPro" id="IPR036322">
    <property type="entry name" value="WD40_repeat_dom_sf"/>
</dbReference>
<dbReference type="GO" id="GO:0006623">
    <property type="term" value="P:protein targeting to vacuole"/>
    <property type="evidence" value="ECO:0007669"/>
    <property type="project" value="InterPro"/>
</dbReference>
<dbReference type="InterPro" id="IPR015943">
    <property type="entry name" value="WD40/YVTN_repeat-like_dom_sf"/>
</dbReference>
<dbReference type="Proteomes" id="UP001151516">
    <property type="component" value="Unassembled WGS sequence"/>
</dbReference>
<reference evidence="6" key="1">
    <citation type="submission" date="2022-07" db="EMBL/GenBank/DDBJ databases">
        <title>Phylogenomic reconstructions and comparative analyses of Kickxellomycotina fungi.</title>
        <authorList>
            <person name="Reynolds N.K."/>
            <person name="Stajich J.E."/>
            <person name="Barry K."/>
            <person name="Grigoriev I.V."/>
            <person name="Crous P."/>
            <person name="Smith M.E."/>
        </authorList>
    </citation>
    <scope>NUCLEOTIDE SEQUENCE</scope>
    <source>
        <strain evidence="6">CBS 109367</strain>
    </source>
</reference>
<protein>
    <submittedName>
        <fullName evidence="6">Vacuolar protein sorting-associated protein 41</fullName>
    </submittedName>
</protein>
<feature type="region of interest" description="Disordered" evidence="4">
    <location>
        <begin position="183"/>
        <end position="202"/>
    </location>
</feature>
<dbReference type="Pfam" id="PF00226">
    <property type="entry name" value="DnaJ"/>
    <property type="match status" value="1"/>
</dbReference>
<dbReference type="GO" id="GO:0030897">
    <property type="term" value="C:HOPS complex"/>
    <property type="evidence" value="ECO:0007669"/>
    <property type="project" value="TreeGrafter"/>
</dbReference>
<dbReference type="InterPro" id="IPR013083">
    <property type="entry name" value="Znf_RING/FYVE/PHD"/>
</dbReference>
<dbReference type="SMART" id="SM00299">
    <property type="entry name" value="CLH"/>
    <property type="match status" value="1"/>
</dbReference>
<evidence type="ECO:0000313" key="7">
    <source>
        <dbReference type="Proteomes" id="UP001151516"/>
    </source>
</evidence>
<dbReference type="InterPro" id="IPR001680">
    <property type="entry name" value="WD40_rpt"/>
</dbReference>
<dbReference type="Gene3D" id="3.30.40.10">
    <property type="entry name" value="Zinc/RING finger domain, C3HC4 (zinc finger)"/>
    <property type="match status" value="1"/>
</dbReference>
<evidence type="ECO:0000256" key="1">
    <source>
        <dbReference type="ARBA" id="ARBA00022448"/>
    </source>
</evidence>
<dbReference type="SMART" id="SM00320">
    <property type="entry name" value="WD40"/>
    <property type="match status" value="2"/>
</dbReference>
<dbReference type="SMART" id="SM00271">
    <property type="entry name" value="DnaJ"/>
    <property type="match status" value="1"/>
</dbReference>
<sequence>MTDASGDVDRLLQLEATQLSRQQEVDRVLAQSILDPFSILGVPHTCTPSDIKLAYRSKSRLIHPDKTAHARARDAFERLKRAETELMDDERRKAILAMMEEARRELAAEWKLERGDEFERAVVEKYKTIMVDIEWRKRQRLKQELAREGAASAREEEMAGERRKRKEADRAWEDSRDQRVSSWRDFRAGSSGKKSKKGDSQSKKAKLAAAAAAAGDTMSLASNGASDLGSAGAPKPSGEFEDDSEDEDEPALRYKRLGGSVPGLFEKDTASTLRACERFLVLGTHWGNVIVIDIEGNLIKQWRAHSATVNSVSVDVDNEYVASAGDDGRVVVHGLYNDDITIVDYSRPVKAVAIDPMFSRRRRFVCGGTGGQVIMYEKKWYAKGDTILFTSAGPILSIQWMDSLVAWACDEGVQVYDVGRAMRITQIARPEGSPRADLFTCRLQWRDSRTLDIGWADFVQVVVLKERAPDALGPLLYAEISVLFRTDFVVCGLALYRSQFLVLTYGDHETVDQGRVDSDGGQERNRNAQPPELRVISRNIEEMSSDTLPLDGYSLLQPNDYMLAYWPPAKAGEDPDAWFILSPKQLVAVRPRGLADHVQWLTERENYQQALSDIEDAYAERGPWAMYRDQVKEAEYRAIGQDYAQLLMDAGEWAEAAQICLRVLPRGGEADSVAAWETWIFAFAEANALQLVAGHIPTVGLSSTVYEMVLAFLLTSDIAQFKELVFAWPPGLFNAFSVALAVEDQLEKAVAAGDREALQETLAFLYDRLNQPAKSLKYHLELFTPGVLDRIGRENLFDAVRDKAELVMRYDDHELGGERPLRDRCEAKGVLLLTDNTDAIPCASVVKQLVCSPEHLHVYLHTLLGKDAHLGAPFADLQVELYAEYDPGRLGSFLRISTYYTFDRALEICEERGLVPEMVFILGRMGDNHRALMLIIERLRDVPRAIEFAREQNDPELWSDLMVYSRDKPEFIVGLLELGGTLTNPTKLIRSVPPGLVVPDIRRALTNVLYDYHLQVELCTDCKHVLDADCELLSEGLRMVQHQGMSVEEEHVCLVCQDSLVGSAALAFWCGHVFHDRCVLHPDVLLKTMLRSASELALGRRSNRLVQGSIEQRRMLTLSKLDRTMLIRQYHPVCPVCAEYDQKKMAQMHTGWSSAERKDHCEEPVTTMELLPPMQALLL</sequence>
<evidence type="ECO:0000313" key="6">
    <source>
        <dbReference type="EMBL" id="KAJ2690495.1"/>
    </source>
</evidence>
<evidence type="ECO:0000256" key="3">
    <source>
        <dbReference type="PROSITE-ProRule" id="PRU01006"/>
    </source>
</evidence>
<dbReference type="Pfam" id="PF23556">
    <property type="entry name" value="TPR_Vps41"/>
    <property type="match status" value="1"/>
</dbReference>
<gene>
    <name evidence="6" type="primary">VPS41</name>
    <name evidence="6" type="ORF">IWW39_000742</name>
</gene>
<dbReference type="Gene3D" id="2.130.10.10">
    <property type="entry name" value="YVTN repeat-like/Quinoprotein amine dehydrogenase"/>
    <property type="match status" value="1"/>
</dbReference>
<feature type="region of interest" description="Disordered" evidence="4">
    <location>
        <begin position="145"/>
        <end position="174"/>
    </location>
</feature>